<proteinExistence type="predicted"/>
<dbReference type="RefSeq" id="XP_014256876.1">
    <property type="nucleotide sequence ID" value="XM_014401390.2"/>
</dbReference>
<dbReference type="Proteomes" id="UP000494040">
    <property type="component" value="Unassembled WGS sequence"/>
</dbReference>
<evidence type="ECO:0000313" key="2">
    <source>
        <dbReference type="EnsemblMetazoa" id="XP_014256876.1"/>
    </source>
</evidence>
<accession>A0A8I6TJT0</accession>
<keyword evidence="1" id="KW-1133">Transmembrane helix</keyword>
<feature type="transmembrane region" description="Helical" evidence="1">
    <location>
        <begin position="80"/>
        <end position="104"/>
    </location>
</feature>
<protein>
    <submittedName>
        <fullName evidence="2">Uncharacterized protein</fullName>
    </submittedName>
</protein>
<keyword evidence="3" id="KW-1185">Reference proteome</keyword>
<evidence type="ECO:0000256" key="1">
    <source>
        <dbReference type="SAM" id="Phobius"/>
    </source>
</evidence>
<feature type="transmembrane region" description="Helical" evidence="1">
    <location>
        <begin position="49"/>
        <end position="68"/>
    </location>
</feature>
<keyword evidence="1" id="KW-0472">Membrane</keyword>
<reference evidence="2" key="1">
    <citation type="submission" date="2022-01" db="UniProtKB">
        <authorList>
            <consortium name="EnsemblMetazoa"/>
        </authorList>
    </citation>
    <scope>IDENTIFICATION</scope>
</reference>
<dbReference type="KEGG" id="clec:106670795"/>
<sequence>MEDIRVEDVEERKKRFLAFQAKWIALYGLASQFGLKESAGGFKNNAFRFSYRFLQFMFIFLVLLLYFLGAERLCLCDGKVFRLTVKLLLVAVTLNLLASFIIVMRMKKKA</sequence>
<evidence type="ECO:0000313" key="3">
    <source>
        <dbReference type="Proteomes" id="UP000494040"/>
    </source>
</evidence>
<dbReference type="EnsemblMetazoa" id="XM_014401390.2">
    <property type="protein sequence ID" value="XP_014256876.1"/>
    <property type="gene ID" value="LOC106670795"/>
</dbReference>
<keyword evidence="1" id="KW-0812">Transmembrane</keyword>
<organism evidence="2 3">
    <name type="scientific">Cimex lectularius</name>
    <name type="common">Bed bug</name>
    <name type="synonym">Acanthia lectularia</name>
    <dbReference type="NCBI Taxonomy" id="79782"/>
    <lineage>
        <taxon>Eukaryota</taxon>
        <taxon>Metazoa</taxon>
        <taxon>Ecdysozoa</taxon>
        <taxon>Arthropoda</taxon>
        <taxon>Hexapoda</taxon>
        <taxon>Insecta</taxon>
        <taxon>Pterygota</taxon>
        <taxon>Neoptera</taxon>
        <taxon>Paraneoptera</taxon>
        <taxon>Hemiptera</taxon>
        <taxon>Heteroptera</taxon>
        <taxon>Panheteroptera</taxon>
        <taxon>Cimicomorpha</taxon>
        <taxon>Cimicidae</taxon>
        <taxon>Cimex</taxon>
    </lineage>
</organism>
<name>A0A8I6TJT0_CIMLE</name>
<dbReference type="AlphaFoldDB" id="A0A8I6TJT0"/>
<dbReference type="GeneID" id="106670795"/>